<dbReference type="STRING" id="214095.RU97_GL002351"/>
<accession>A0A1L8RDK3</accession>
<evidence type="ECO:0000313" key="2">
    <source>
        <dbReference type="Proteomes" id="UP000181884"/>
    </source>
</evidence>
<evidence type="ECO:0000313" key="1">
    <source>
        <dbReference type="EMBL" id="OJG17805.1"/>
    </source>
</evidence>
<name>A0A1L8RDK3_9ENTE</name>
<gene>
    <name evidence="1" type="ORF">RU97_GL002351</name>
</gene>
<keyword evidence="2" id="KW-1185">Reference proteome</keyword>
<proteinExistence type="predicted"/>
<sequence length="118" mass="14298">MDEKRKRQLMAEYRQMKTYYGIIQLRNKENGKIFIEAVPNTKNRWTYYRLTLNSGSYRDSPLQKDWDQYGEEAFEYEVLWEKSNEEVVNMKQTLKDLKKEWLEKLQPFGAAGYNKPLD</sequence>
<reference evidence="1 2" key="1">
    <citation type="submission" date="2014-12" db="EMBL/GenBank/DDBJ databases">
        <title>Draft genome sequences of 29 type strains of Enterococci.</title>
        <authorList>
            <person name="Zhong Z."/>
            <person name="Sun Z."/>
            <person name="Liu W."/>
            <person name="Zhang W."/>
            <person name="Zhang H."/>
        </authorList>
    </citation>
    <scope>NUCLEOTIDE SEQUENCE [LARGE SCALE GENOMIC DNA]</scope>
    <source>
        <strain evidence="1 2">DSM 17029</strain>
    </source>
</reference>
<dbReference type="EMBL" id="JXKH01000006">
    <property type="protein sequence ID" value="OJG17805.1"/>
    <property type="molecule type" value="Genomic_DNA"/>
</dbReference>
<dbReference type="InterPro" id="IPR035901">
    <property type="entry name" value="GIY-YIG_endonuc_sf"/>
</dbReference>
<dbReference type="AlphaFoldDB" id="A0A1L8RDK3"/>
<dbReference type="SUPFAM" id="SSF82771">
    <property type="entry name" value="GIY-YIG endonuclease"/>
    <property type="match status" value="1"/>
</dbReference>
<dbReference type="CDD" id="cd10451">
    <property type="entry name" value="GIY-YIG_LuxR_like"/>
    <property type="match status" value="1"/>
</dbReference>
<dbReference type="Proteomes" id="UP000181884">
    <property type="component" value="Unassembled WGS sequence"/>
</dbReference>
<evidence type="ECO:0008006" key="3">
    <source>
        <dbReference type="Google" id="ProtNLM"/>
    </source>
</evidence>
<dbReference type="Gene3D" id="3.40.1440.10">
    <property type="entry name" value="GIY-YIG endonuclease"/>
    <property type="match status" value="1"/>
</dbReference>
<dbReference type="RefSeq" id="WP_067395217.1">
    <property type="nucleotide sequence ID" value="NZ_JXKH01000006.1"/>
</dbReference>
<comment type="caution">
    <text evidence="1">The sequence shown here is derived from an EMBL/GenBank/DDBJ whole genome shotgun (WGS) entry which is preliminary data.</text>
</comment>
<organism evidence="1 2">
    <name type="scientific">Enterococcus canis</name>
    <dbReference type="NCBI Taxonomy" id="214095"/>
    <lineage>
        <taxon>Bacteria</taxon>
        <taxon>Bacillati</taxon>
        <taxon>Bacillota</taxon>
        <taxon>Bacilli</taxon>
        <taxon>Lactobacillales</taxon>
        <taxon>Enterococcaceae</taxon>
        <taxon>Enterococcus</taxon>
    </lineage>
</organism>
<protein>
    <recommendedName>
        <fullName evidence="3">LuxR family transcriptional regulator</fullName>
    </recommendedName>
</protein>